<evidence type="ECO:0000256" key="1">
    <source>
        <dbReference type="SAM" id="MobiDB-lite"/>
    </source>
</evidence>
<dbReference type="AlphaFoldDB" id="A0A9Q0QXB4"/>
<evidence type="ECO:0000313" key="3">
    <source>
        <dbReference type="Proteomes" id="UP001141806"/>
    </source>
</evidence>
<proteinExistence type="predicted"/>
<name>A0A9Q0QXB4_9MAGN</name>
<reference evidence="2" key="1">
    <citation type="journal article" date="2023" name="Plant J.">
        <title>The genome of the king protea, Protea cynaroides.</title>
        <authorList>
            <person name="Chang J."/>
            <person name="Duong T.A."/>
            <person name="Schoeman C."/>
            <person name="Ma X."/>
            <person name="Roodt D."/>
            <person name="Barker N."/>
            <person name="Li Z."/>
            <person name="Van de Peer Y."/>
            <person name="Mizrachi E."/>
        </authorList>
    </citation>
    <scope>NUCLEOTIDE SEQUENCE</scope>
    <source>
        <tissue evidence="2">Young leaves</tissue>
    </source>
</reference>
<dbReference type="Proteomes" id="UP001141806">
    <property type="component" value="Unassembled WGS sequence"/>
</dbReference>
<sequence>MLLLEQLMLPVHQEGNHGQKWLRLRRMLRMRLKVIKKSKFSVEAVSEEDCPAVQTTAGSLAVSTPAIEPQVQMGTSSGSKKSFSPSQPANPTRLGTAVEQSFKEMEIVDHMMQEDEERSKRDAYQNTGKEESLEKKNEDCLSETQVEFWSLV</sequence>
<organism evidence="2 3">
    <name type="scientific">Protea cynaroides</name>
    <dbReference type="NCBI Taxonomy" id="273540"/>
    <lineage>
        <taxon>Eukaryota</taxon>
        <taxon>Viridiplantae</taxon>
        <taxon>Streptophyta</taxon>
        <taxon>Embryophyta</taxon>
        <taxon>Tracheophyta</taxon>
        <taxon>Spermatophyta</taxon>
        <taxon>Magnoliopsida</taxon>
        <taxon>Proteales</taxon>
        <taxon>Proteaceae</taxon>
        <taxon>Protea</taxon>
    </lineage>
</organism>
<protein>
    <submittedName>
        <fullName evidence="2">Uncharacterized protein</fullName>
    </submittedName>
</protein>
<accession>A0A9Q0QXB4</accession>
<keyword evidence="3" id="KW-1185">Reference proteome</keyword>
<dbReference type="EMBL" id="JAMYWD010000003">
    <property type="protein sequence ID" value="KAJ4975207.1"/>
    <property type="molecule type" value="Genomic_DNA"/>
</dbReference>
<gene>
    <name evidence="2" type="ORF">NE237_000313</name>
</gene>
<evidence type="ECO:0000313" key="2">
    <source>
        <dbReference type="EMBL" id="KAJ4975207.1"/>
    </source>
</evidence>
<comment type="caution">
    <text evidence="2">The sequence shown here is derived from an EMBL/GenBank/DDBJ whole genome shotgun (WGS) entry which is preliminary data.</text>
</comment>
<feature type="region of interest" description="Disordered" evidence="1">
    <location>
        <begin position="69"/>
        <end position="98"/>
    </location>
</feature>
<feature type="compositionally biased region" description="Low complexity" evidence="1">
    <location>
        <begin position="76"/>
        <end position="86"/>
    </location>
</feature>
<feature type="region of interest" description="Disordered" evidence="1">
    <location>
        <begin position="110"/>
        <end position="139"/>
    </location>
</feature>